<keyword evidence="3" id="KW-1185">Reference proteome</keyword>
<feature type="compositionally biased region" description="Low complexity" evidence="1">
    <location>
        <begin position="14"/>
        <end position="32"/>
    </location>
</feature>
<evidence type="ECO:0000313" key="3">
    <source>
        <dbReference type="Proteomes" id="UP001058290"/>
    </source>
</evidence>
<dbReference type="SUPFAM" id="SSF117396">
    <property type="entry name" value="TM1631-like"/>
    <property type="match status" value="1"/>
</dbReference>
<gene>
    <name evidence="2" type="ORF">N4T19_04265</name>
</gene>
<organism evidence="2 3">
    <name type="scientific">Comamonas squillarum</name>
    <dbReference type="NCBI Taxonomy" id="2977320"/>
    <lineage>
        <taxon>Bacteria</taxon>
        <taxon>Pseudomonadati</taxon>
        <taxon>Pseudomonadota</taxon>
        <taxon>Betaproteobacteria</taxon>
        <taxon>Burkholderiales</taxon>
        <taxon>Comamonadaceae</taxon>
        <taxon>Comamonas</taxon>
    </lineage>
</organism>
<dbReference type="PANTHER" id="PTHR30348">
    <property type="entry name" value="UNCHARACTERIZED PROTEIN YECE"/>
    <property type="match status" value="1"/>
</dbReference>
<accession>A0ABY5ZZI9</accession>
<feature type="region of interest" description="Disordered" evidence="1">
    <location>
        <begin position="1"/>
        <end position="53"/>
    </location>
</feature>
<dbReference type="InterPro" id="IPR002763">
    <property type="entry name" value="DUF72"/>
</dbReference>
<sequence length="388" mass="41343">MSSDHDLNLDLFGAEPAPAAAAATPAAPPANAQDSEAAPPPAATPPAPAVKTRSRAQAVGAAYPLLGEDLAPALPALLRMGGSSWSYPGWQGLVWDKAYSERILAQRGLNAYAEHPLLRTVSIDRSFYRPLAASEYAVYAAQVPEDFRFVVKAPALVCDAQVRSEEGHGKEPNPAFLNVELALASYVRPACEGLLDKLGVLLFQLSPLPLGRLLNLQPTLAELEQLALALQAELAGLPAERRPIVAFEVRDADWLRPDIAPQLAQILRQTGATYCLGLHAKMPRLPEQLPLLRALWPGPLVCRWNVNPVFGPYGYADAEKQLAPFDRIQQPDPATLALLASTLAGVCGKGQAAYVTVSNEAEGCGPLSIVRLAEAMAALKKSENPSPA</sequence>
<dbReference type="Pfam" id="PF01904">
    <property type="entry name" value="DUF72"/>
    <property type="match status" value="1"/>
</dbReference>
<dbReference type="Proteomes" id="UP001058290">
    <property type="component" value="Chromosome"/>
</dbReference>
<dbReference type="RefSeq" id="WP_260719549.1">
    <property type="nucleotide sequence ID" value="NZ_CP104377.1"/>
</dbReference>
<evidence type="ECO:0000313" key="2">
    <source>
        <dbReference type="EMBL" id="UXC19348.1"/>
    </source>
</evidence>
<reference evidence="2" key="1">
    <citation type="submission" date="2022-09" db="EMBL/GenBank/DDBJ databases">
        <title>Bacterial diversity in gut of crayfish and pufferfish.</title>
        <authorList>
            <person name="Huang Y."/>
        </authorList>
    </citation>
    <scope>NUCLEOTIDE SEQUENCE</scope>
    <source>
        <strain evidence="2">PR12</strain>
    </source>
</reference>
<evidence type="ECO:0000256" key="1">
    <source>
        <dbReference type="SAM" id="MobiDB-lite"/>
    </source>
</evidence>
<dbReference type="PANTHER" id="PTHR30348:SF14">
    <property type="entry name" value="BLR8050 PROTEIN"/>
    <property type="match status" value="1"/>
</dbReference>
<protein>
    <submittedName>
        <fullName evidence="2">DUF72 domain-containing protein</fullName>
    </submittedName>
</protein>
<dbReference type="Gene3D" id="3.20.20.410">
    <property type="entry name" value="Protein of unknown function UPF0759"/>
    <property type="match status" value="1"/>
</dbReference>
<name>A0ABY5ZZI9_9BURK</name>
<dbReference type="EMBL" id="CP104377">
    <property type="protein sequence ID" value="UXC19348.1"/>
    <property type="molecule type" value="Genomic_DNA"/>
</dbReference>
<dbReference type="InterPro" id="IPR036520">
    <property type="entry name" value="UPF0759_sf"/>
</dbReference>
<feature type="compositionally biased region" description="Pro residues" evidence="1">
    <location>
        <begin position="38"/>
        <end position="48"/>
    </location>
</feature>
<proteinExistence type="predicted"/>